<evidence type="ECO:0000256" key="1">
    <source>
        <dbReference type="SAM" id="Coils"/>
    </source>
</evidence>
<sequence>MNAEASLSTPRRASWTRIAAAWAGILSLVTAVNSVGLSRLSDRVHETTRTGQIEHMTEHMATLEQRVAAAERGLDAVNQANPGADIQSLRQRLDEFEAAQVHVDQAAESRALLERVQRIEARLGRLRSPAPTAAPRPRPAPPVETTPPEPPFDVVGVELRGGERYLAISPKGATDLPRVRLLRQGDTEAGWKLDAIEATGGVFRMDGRLRRIPVQLEK</sequence>
<dbReference type="Proteomes" id="UP000592294">
    <property type="component" value="Unassembled WGS sequence"/>
</dbReference>
<gene>
    <name evidence="3" type="ORF">HW932_20470</name>
</gene>
<keyword evidence="4" id="KW-1185">Reference proteome</keyword>
<protein>
    <submittedName>
        <fullName evidence="3">Uncharacterized protein</fullName>
    </submittedName>
</protein>
<evidence type="ECO:0000313" key="4">
    <source>
        <dbReference type="Proteomes" id="UP000592294"/>
    </source>
</evidence>
<dbReference type="AlphaFoldDB" id="A0A850RE48"/>
<name>A0A850RE48_9GAMM</name>
<accession>A0A850RE48</accession>
<keyword evidence="1" id="KW-0175">Coiled coil</keyword>
<comment type="caution">
    <text evidence="3">The sequence shown here is derived from an EMBL/GenBank/DDBJ whole genome shotgun (WGS) entry which is preliminary data.</text>
</comment>
<dbReference type="RefSeq" id="WP_176978319.1">
    <property type="nucleotide sequence ID" value="NZ_JABZEO010000029.1"/>
</dbReference>
<dbReference type="EMBL" id="JABZEO010000029">
    <property type="protein sequence ID" value="NVZ11628.1"/>
    <property type="molecule type" value="Genomic_DNA"/>
</dbReference>
<reference evidence="3 4" key="1">
    <citation type="submission" date="2020-06" db="EMBL/GenBank/DDBJ databases">
        <title>Whole-genome sequence of Allochromatium humboldtianum DSM 21881, type strain.</title>
        <authorList>
            <person name="Kyndt J.A."/>
            <person name="Meyer T.E."/>
        </authorList>
    </citation>
    <scope>NUCLEOTIDE SEQUENCE [LARGE SCALE GENOMIC DNA]</scope>
    <source>
        <strain evidence="3 4">DSM 21881</strain>
    </source>
</reference>
<proteinExistence type="predicted"/>
<evidence type="ECO:0000256" key="2">
    <source>
        <dbReference type="SAM" id="MobiDB-lite"/>
    </source>
</evidence>
<evidence type="ECO:0000313" key="3">
    <source>
        <dbReference type="EMBL" id="NVZ11628.1"/>
    </source>
</evidence>
<feature type="coiled-coil region" evidence="1">
    <location>
        <begin position="53"/>
        <end position="80"/>
    </location>
</feature>
<organism evidence="3 4">
    <name type="scientific">Allochromatium humboldtianum</name>
    <dbReference type="NCBI Taxonomy" id="504901"/>
    <lineage>
        <taxon>Bacteria</taxon>
        <taxon>Pseudomonadati</taxon>
        <taxon>Pseudomonadota</taxon>
        <taxon>Gammaproteobacteria</taxon>
        <taxon>Chromatiales</taxon>
        <taxon>Chromatiaceae</taxon>
        <taxon>Allochromatium</taxon>
    </lineage>
</organism>
<feature type="region of interest" description="Disordered" evidence="2">
    <location>
        <begin position="125"/>
        <end position="150"/>
    </location>
</feature>
<feature type="compositionally biased region" description="Pro residues" evidence="2">
    <location>
        <begin position="132"/>
        <end position="150"/>
    </location>
</feature>